<feature type="region of interest" description="Disordered" evidence="1">
    <location>
        <begin position="421"/>
        <end position="461"/>
    </location>
</feature>
<dbReference type="EMBL" id="LYVF01000002">
    <property type="protein sequence ID" value="OAT87108.1"/>
    <property type="molecule type" value="Genomic_DNA"/>
</dbReference>
<feature type="signal peptide" evidence="2">
    <location>
        <begin position="1"/>
        <end position="41"/>
    </location>
</feature>
<dbReference type="AlphaFoldDB" id="A0A1B7LKM9"/>
<dbReference type="PROSITE" id="PS51257">
    <property type="entry name" value="PROKAR_LIPOPROTEIN"/>
    <property type="match status" value="1"/>
</dbReference>
<dbReference type="Pfam" id="PF07833">
    <property type="entry name" value="Cu_amine_oxidN1"/>
    <property type="match status" value="1"/>
</dbReference>
<dbReference type="Gene3D" id="3.30.457.10">
    <property type="entry name" value="Copper amine oxidase-like, N-terminal domain"/>
    <property type="match status" value="1"/>
</dbReference>
<keyword evidence="5" id="KW-1185">Reference proteome</keyword>
<evidence type="ECO:0000259" key="3">
    <source>
        <dbReference type="Pfam" id="PF07833"/>
    </source>
</evidence>
<keyword evidence="2" id="KW-0732">Signal</keyword>
<organism evidence="4 5">
    <name type="scientific">Desulfotomaculum copahuensis</name>
    <dbReference type="NCBI Taxonomy" id="1838280"/>
    <lineage>
        <taxon>Bacteria</taxon>
        <taxon>Bacillati</taxon>
        <taxon>Bacillota</taxon>
        <taxon>Clostridia</taxon>
        <taxon>Eubacteriales</taxon>
        <taxon>Desulfotomaculaceae</taxon>
        <taxon>Desulfotomaculum</taxon>
    </lineage>
</organism>
<protein>
    <recommendedName>
        <fullName evidence="3">Copper amine oxidase-like N-terminal domain-containing protein</fullName>
    </recommendedName>
</protein>
<sequence length="461" mass="50231">MKILDQNIYERRVMLRMKKRLFLMILTLALTACLPAVPALAAGKINLTVNGNQVTFGDTYQENGVSMVQAGQFARFSGVALDQDTNGGIKLTQGKDSLVLTPGSRQALLNGKPVTLPVAPEQSGNEVSIPLRFVSGVFGFQVGWDGARETALLSRNQLRDGMTPEELLAKSNQACQAVNTYSMTGDMNMNMNMAADGKPVPGVPKNIKINLTGSVENNPLQMYIKENIVPDSPAAVPAMVMEMYMNQDKMYIKPPGQPDWLVSPAGIAPDFIRQQQQVQSDPIKAVQQMKELGILLNYSDDATINGNDYYVINATIDQDKFRQGYAQLLQQAMQGMPGMTGQSSRDFTQAMQKLLDKANVNIFYTAYINKKTLINDLTKINEQLDFNINPREMTGGTPAQPPENVPQNVHMEMTMQGNISISGLGQPFKAPDVSKARDMSQLAPPAPAPAPAETPSSAAGK</sequence>
<dbReference type="SUPFAM" id="SSF55383">
    <property type="entry name" value="Copper amine oxidase, domain N"/>
    <property type="match status" value="1"/>
</dbReference>
<feature type="chain" id="PRO_5008596986" description="Copper amine oxidase-like N-terminal domain-containing protein" evidence="2">
    <location>
        <begin position="42"/>
        <end position="461"/>
    </location>
</feature>
<dbReference type="Pfam" id="PF20316">
    <property type="entry name" value="DUF6612"/>
    <property type="match status" value="1"/>
</dbReference>
<evidence type="ECO:0000256" key="2">
    <source>
        <dbReference type="SAM" id="SignalP"/>
    </source>
</evidence>
<feature type="domain" description="Copper amine oxidase-like N-terminal" evidence="3">
    <location>
        <begin position="48"/>
        <end position="151"/>
    </location>
</feature>
<dbReference type="Gene3D" id="2.50.20.20">
    <property type="match status" value="1"/>
</dbReference>
<comment type="caution">
    <text evidence="4">The sequence shown here is derived from an EMBL/GenBank/DDBJ whole genome shotgun (WGS) entry which is preliminary data.</text>
</comment>
<evidence type="ECO:0000313" key="4">
    <source>
        <dbReference type="EMBL" id="OAT87108.1"/>
    </source>
</evidence>
<proteinExistence type="predicted"/>
<gene>
    <name evidence="4" type="ORF">A6M21_02145</name>
</gene>
<dbReference type="Proteomes" id="UP000078532">
    <property type="component" value="Unassembled WGS sequence"/>
</dbReference>
<dbReference type="InterPro" id="IPR036582">
    <property type="entry name" value="Mao_N_sf"/>
</dbReference>
<name>A0A1B7LKM9_9FIRM</name>
<evidence type="ECO:0000313" key="5">
    <source>
        <dbReference type="Proteomes" id="UP000078532"/>
    </source>
</evidence>
<reference evidence="4 5" key="1">
    <citation type="submission" date="2016-04" db="EMBL/GenBank/DDBJ databases">
        <authorList>
            <person name="Evans L.H."/>
            <person name="Alamgir A."/>
            <person name="Owens N."/>
            <person name="Weber N.D."/>
            <person name="Virtaneva K."/>
            <person name="Barbian K."/>
            <person name="Babar A."/>
            <person name="Rosenke K."/>
        </authorList>
    </citation>
    <scope>NUCLEOTIDE SEQUENCE [LARGE SCALE GENOMIC DNA]</scope>
    <source>
        <strain evidence="4 5">LMa1</strain>
    </source>
</reference>
<dbReference type="InterPro" id="IPR046720">
    <property type="entry name" value="DUF6612"/>
</dbReference>
<evidence type="ECO:0000256" key="1">
    <source>
        <dbReference type="SAM" id="MobiDB-lite"/>
    </source>
</evidence>
<accession>A0A1B7LKM9</accession>
<dbReference type="STRING" id="1838280.A6M21_02145"/>
<dbReference type="InterPro" id="IPR012854">
    <property type="entry name" value="Cu_amine_oxidase-like_N"/>
</dbReference>